<keyword evidence="3" id="KW-1185">Reference proteome</keyword>
<feature type="transmembrane region" description="Helical" evidence="1">
    <location>
        <begin position="56"/>
        <end position="77"/>
    </location>
</feature>
<dbReference type="AlphaFoldDB" id="A0A4R7B7U9"/>
<evidence type="ECO:0000256" key="1">
    <source>
        <dbReference type="SAM" id="Phobius"/>
    </source>
</evidence>
<proteinExistence type="predicted"/>
<evidence type="ECO:0000313" key="2">
    <source>
        <dbReference type="EMBL" id="TDR80583.1"/>
    </source>
</evidence>
<feature type="transmembrane region" description="Helical" evidence="1">
    <location>
        <begin position="17"/>
        <end position="35"/>
    </location>
</feature>
<dbReference type="EMBL" id="SNZP01000004">
    <property type="protein sequence ID" value="TDR80583.1"/>
    <property type="molecule type" value="Genomic_DNA"/>
</dbReference>
<comment type="caution">
    <text evidence="2">The sequence shown here is derived from an EMBL/GenBank/DDBJ whole genome shotgun (WGS) entry which is preliminary data.</text>
</comment>
<dbReference type="RefSeq" id="WP_133679082.1">
    <property type="nucleotide sequence ID" value="NZ_SNZP01000004.1"/>
</dbReference>
<sequence>MKPEELLDNLKNLSGPIFWSTLAILLAALLTNLLYYRTLARTMQTIAPERRPCPPILVWASLLPLIGILWFMVYIVLLSIGLQRELRARQLPGNGALGITLGTVTLFALFLVPGYRLYVVLPAMLFWGMHWHRMARYRKLLAERVYLLVD</sequence>
<dbReference type="Proteomes" id="UP000295611">
    <property type="component" value="Unassembled WGS sequence"/>
</dbReference>
<name>A0A4R7B7U9_9NEIS</name>
<accession>A0A4R7B7U9</accession>
<reference evidence="2 3" key="1">
    <citation type="submission" date="2019-03" db="EMBL/GenBank/DDBJ databases">
        <title>Genomic Encyclopedia of Type Strains, Phase III (KMG-III): the genomes of soil and plant-associated and newly described type strains.</title>
        <authorList>
            <person name="Whitman W."/>
        </authorList>
    </citation>
    <scope>NUCLEOTIDE SEQUENCE [LARGE SCALE GENOMIC DNA]</scope>
    <source>
        <strain evidence="2 3">CECT 8976</strain>
    </source>
</reference>
<dbReference type="OrthoDB" id="8595729at2"/>
<keyword evidence="1" id="KW-1133">Transmembrane helix</keyword>
<keyword evidence="1" id="KW-0472">Membrane</keyword>
<protein>
    <submittedName>
        <fullName evidence="2">Uncharacterized protein</fullName>
    </submittedName>
</protein>
<feature type="transmembrane region" description="Helical" evidence="1">
    <location>
        <begin position="97"/>
        <end position="129"/>
    </location>
</feature>
<evidence type="ECO:0000313" key="3">
    <source>
        <dbReference type="Proteomes" id="UP000295611"/>
    </source>
</evidence>
<keyword evidence="1" id="KW-0812">Transmembrane</keyword>
<organism evidence="2 3">
    <name type="scientific">Paludibacterium purpuratum</name>
    <dbReference type="NCBI Taxonomy" id="1144873"/>
    <lineage>
        <taxon>Bacteria</taxon>
        <taxon>Pseudomonadati</taxon>
        <taxon>Pseudomonadota</taxon>
        <taxon>Betaproteobacteria</taxon>
        <taxon>Neisseriales</taxon>
        <taxon>Chromobacteriaceae</taxon>
        <taxon>Paludibacterium</taxon>
    </lineage>
</organism>
<gene>
    <name evidence="2" type="ORF">DFP86_10481</name>
</gene>